<protein>
    <submittedName>
        <fullName evidence="1">Uncharacterized protein</fullName>
    </submittedName>
</protein>
<keyword evidence="2" id="KW-1185">Reference proteome</keyword>
<evidence type="ECO:0000313" key="1">
    <source>
        <dbReference type="EMBL" id="KAJ2964716.1"/>
    </source>
</evidence>
<organism evidence="1 2">
    <name type="scientific">Zarea fungicola</name>
    <dbReference type="NCBI Taxonomy" id="93591"/>
    <lineage>
        <taxon>Eukaryota</taxon>
        <taxon>Fungi</taxon>
        <taxon>Dikarya</taxon>
        <taxon>Ascomycota</taxon>
        <taxon>Pezizomycotina</taxon>
        <taxon>Sordariomycetes</taxon>
        <taxon>Hypocreomycetidae</taxon>
        <taxon>Hypocreales</taxon>
        <taxon>Cordycipitaceae</taxon>
        <taxon>Zarea</taxon>
    </lineage>
</organism>
<accession>A0ACC1MFU6</accession>
<sequence length="81" mass="8754">MEPHLETPTFAPILQQNNTQRSNGMSLTDILSRPDGSQRKLPVPQAKVAVQDLLSEQVYHAHSGRSSATGSLAGGDLMDRV</sequence>
<dbReference type="EMBL" id="JANJQO010003132">
    <property type="protein sequence ID" value="KAJ2964716.1"/>
    <property type="molecule type" value="Genomic_DNA"/>
</dbReference>
<proteinExistence type="predicted"/>
<name>A0ACC1MFU6_9HYPO</name>
<comment type="caution">
    <text evidence="1">The sequence shown here is derived from an EMBL/GenBank/DDBJ whole genome shotgun (WGS) entry which is preliminary data.</text>
</comment>
<gene>
    <name evidence="1" type="ORF">NQ176_g10776</name>
</gene>
<dbReference type="Proteomes" id="UP001143910">
    <property type="component" value="Unassembled WGS sequence"/>
</dbReference>
<reference evidence="1" key="1">
    <citation type="submission" date="2022-08" db="EMBL/GenBank/DDBJ databases">
        <title>Genome Sequence of Lecanicillium fungicola.</title>
        <authorList>
            <person name="Buettner E."/>
        </authorList>
    </citation>
    <scope>NUCLEOTIDE SEQUENCE</scope>
    <source>
        <strain evidence="1">Babe33</strain>
    </source>
</reference>
<evidence type="ECO:0000313" key="2">
    <source>
        <dbReference type="Proteomes" id="UP001143910"/>
    </source>
</evidence>